<dbReference type="Proteomes" id="UP000324222">
    <property type="component" value="Unassembled WGS sequence"/>
</dbReference>
<organism evidence="2 3">
    <name type="scientific">Portunus trituberculatus</name>
    <name type="common">Swimming crab</name>
    <name type="synonym">Neptunus trituberculatus</name>
    <dbReference type="NCBI Taxonomy" id="210409"/>
    <lineage>
        <taxon>Eukaryota</taxon>
        <taxon>Metazoa</taxon>
        <taxon>Ecdysozoa</taxon>
        <taxon>Arthropoda</taxon>
        <taxon>Crustacea</taxon>
        <taxon>Multicrustacea</taxon>
        <taxon>Malacostraca</taxon>
        <taxon>Eumalacostraca</taxon>
        <taxon>Eucarida</taxon>
        <taxon>Decapoda</taxon>
        <taxon>Pleocyemata</taxon>
        <taxon>Brachyura</taxon>
        <taxon>Eubrachyura</taxon>
        <taxon>Portunoidea</taxon>
        <taxon>Portunidae</taxon>
        <taxon>Portuninae</taxon>
        <taxon>Portunus</taxon>
    </lineage>
</organism>
<evidence type="ECO:0000313" key="3">
    <source>
        <dbReference type="Proteomes" id="UP000324222"/>
    </source>
</evidence>
<dbReference type="AlphaFoldDB" id="A0A5B7EX84"/>
<protein>
    <submittedName>
        <fullName evidence="2">Uncharacterized protein</fullName>
    </submittedName>
</protein>
<proteinExistence type="predicted"/>
<comment type="caution">
    <text evidence="2">The sequence shown here is derived from an EMBL/GenBank/DDBJ whole genome shotgun (WGS) entry which is preliminary data.</text>
</comment>
<sequence length="80" mass="8699">MLMINSKSALVKKRMGGSLVTGRQAAPPRDHGAWPNLELGSSYPGKTAAKPLAIQGNNEASRLIICNGNLRKRRGWSWRG</sequence>
<name>A0A5B7EX84_PORTR</name>
<reference evidence="2 3" key="1">
    <citation type="submission" date="2019-05" db="EMBL/GenBank/DDBJ databases">
        <title>Another draft genome of Portunus trituberculatus and its Hox gene families provides insights of decapod evolution.</title>
        <authorList>
            <person name="Jeong J.-H."/>
            <person name="Song I."/>
            <person name="Kim S."/>
            <person name="Choi T."/>
            <person name="Kim D."/>
            <person name="Ryu S."/>
            <person name="Kim W."/>
        </authorList>
    </citation>
    <scope>NUCLEOTIDE SEQUENCE [LARGE SCALE GENOMIC DNA]</scope>
    <source>
        <tissue evidence="2">Muscle</tissue>
    </source>
</reference>
<keyword evidence="3" id="KW-1185">Reference proteome</keyword>
<dbReference type="EMBL" id="VSRR010004431">
    <property type="protein sequence ID" value="MPC39650.1"/>
    <property type="molecule type" value="Genomic_DNA"/>
</dbReference>
<feature type="region of interest" description="Disordered" evidence="1">
    <location>
        <begin position="15"/>
        <end position="40"/>
    </location>
</feature>
<evidence type="ECO:0000256" key="1">
    <source>
        <dbReference type="SAM" id="MobiDB-lite"/>
    </source>
</evidence>
<gene>
    <name evidence="2" type="ORF">E2C01_033195</name>
</gene>
<accession>A0A5B7EX84</accession>
<evidence type="ECO:0000313" key="2">
    <source>
        <dbReference type="EMBL" id="MPC39650.1"/>
    </source>
</evidence>